<feature type="domain" description="Protein kinase" evidence="16">
    <location>
        <begin position="10"/>
        <end position="270"/>
    </location>
</feature>
<comment type="subcellular location">
    <subcellularLocation>
        <location evidence="11">Spore membrane</location>
        <topology evidence="11">Single-pass type II membrane protein</topology>
    </subcellularLocation>
</comment>
<feature type="region of interest" description="Disordered" evidence="14">
    <location>
        <begin position="305"/>
        <end position="338"/>
    </location>
</feature>
<dbReference type="SUPFAM" id="SSF56112">
    <property type="entry name" value="Protein kinase-like (PK-like)"/>
    <property type="match status" value="1"/>
</dbReference>
<dbReference type="eggNOG" id="COG2815">
    <property type="taxonomic scope" value="Bacteria"/>
</dbReference>
<keyword evidence="2" id="KW-0723">Serine/threonine-protein kinase</keyword>
<keyword evidence="3" id="KW-0309">Germination</keyword>
<dbReference type="Pfam" id="PF03793">
    <property type="entry name" value="PASTA"/>
    <property type="match status" value="3"/>
</dbReference>
<feature type="domain" description="PASTA" evidence="17">
    <location>
        <begin position="519"/>
        <end position="583"/>
    </location>
</feature>
<dbReference type="NCBIfam" id="NF033483">
    <property type="entry name" value="PknB_PASTA_kin"/>
    <property type="match status" value="1"/>
</dbReference>
<dbReference type="PANTHER" id="PTHR43289:SF34">
    <property type="entry name" value="SERINE_THREONINE-PROTEIN KINASE YBDM-RELATED"/>
    <property type="match status" value="1"/>
</dbReference>
<dbReference type="CDD" id="cd14014">
    <property type="entry name" value="STKc_PknB_like"/>
    <property type="match status" value="1"/>
</dbReference>
<evidence type="ECO:0000256" key="6">
    <source>
        <dbReference type="ARBA" id="ARBA00022777"/>
    </source>
</evidence>
<dbReference type="GO" id="GO:0009847">
    <property type="term" value="P:spore germination"/>
    <property type="evidence" value="ECO:0007669"/>
    <property type="project" value="UniProtKB-ARBA"/>
</dbReference>
<dbReference type="SMART" id="SM00220">
    <property type="entry name" value="S_TKc"/>
    <property type="match status" value="1"/>
</dbReference>
<feature type="binding site" evidence="13">
    <location>
        <position position="39"/>
    </location>
    <ligand>
        <name>ATP</name>
        <dbReference type="ChEBI" id="CHEBI:30616"/>
    </ligand>
</feature>
<dbReference type="AlphaFoldDB" id="A0A075RED6"/>
<keyword evidence="19" id="KW-1185">Reference proteome</keyword>
<dbReference type="Proteomes" id="UP000005850">
    <property type="component" value="Chromosome"/>
</dbReference>
<evidence type="ECO:0000256" key="7">
    <source>
        <dbReference type="ARBA" id="ARBA00022840"/>
    </source>
</evidence>
<comment type="catalytic activity">
    <reaction evidence="10">
        <text>L-seryl-[protein] + ATP = O-phospho-L-seryl-[protein] + ADP + H(+)</text>
        <dbReference type="Rhea" id="RHEA:17989"/>
        <dbReference type="Rhea" id="RHEA-COMP:9863"/>
        <dbReference type="Rhea" id="RHEA-COMP:11604"/>
        <dbReference type="ChEBI" id="CHEBI:15378"/>
        <dbReference type="ChEBI" id="CHEBI:29999"/>
        <dbReference type="ChEBI" id="CHEBI:30616"/>
        <dbReference type="ChEBI" id="CHEBI:83421"/>
        <dbReference type="ChEBI" id="CHEBI:456216"/>
        <dbReference type="EC" id="2.7.11.1"/>
    </reaction>
</comment>
<dbReference type="CDD" id="cd06577">
    <property type="entry name" value="PASTA_pknB"/>
    <property type="match status" value="3"/>
</dbReference>
<dbReference type="InterPro" id="IPR005543">
    <property type="entry name" value="PASTA_dom"/>
</dbReference>
<proteinExistence type="predicted"/>
<evidence type="ECO:0000256" key="5">
    <source>
        <dbReference type="ARBA" id="ARBA00022741"/>
    </source>
</evidence>
<evidence type="ECO:0000313" key="19">
    <source>
        <dbReference type="Proteomes" id="UP000005850"/>
    </source>
</evidence>
<dbReference type="InterPro" id="IPR017441">
    <property type="entry name" value="Protein_kinase_ATP_BS"/>
</dbReference>
<keyword evidence="8" id="KW-0735">Signal-anchor</keyword>
<dbReference type="HOGENOM" id="CLU_000288_135_2_9"/>
<dbReference type="PANTHER" id="PTHR43289">
    <property type="entry name" value="MITOGEN-ACTIVATED PROTEIN KINASE KINASE KINASE 20-RELATED"/>
    <property type="match status" value="1"/>
</dbReference>
<feature type="domain" description="PASTA" evidence="17">
    <location>
        <begin position="445"/>
        <end position="513"/>
    </location>
</feature>
<evidence type="ECO:0000256" key="4">
    <source>
        <dbReference type="ARBA" id="ARBA00022679"/>
    </source>
</evidence>
<dbReference type="SUPFAM" id="SSF54184">
    <property type="entry name" value="Penicillin-binding protein 2x (pbp-2x), c-terminal domain"/>
    <property type="match status" value="1"/>
</dbReference>
<dbReference type="InterPro" id="IPR011009">
    <property type="entry name" value="Kinase-like_dom_sf"/>
</dbReference>
<dbReference type="EMBL" id="CP007806">
    <property type="protein sequence ID" value="AIG27725.1"/>
    <property type="molecule type" value="Genomic_DNA"/>
</dbReference>
<dbReference type="GO" id="GO:0007165">
    <property type="term" value="P:signal transduction"/>
    <property type="evidence" value="ECO:0007669"/>
    <property type="project" value="UniProtKB-ARBA"/>
</dbReference>
<gene>
    <name evidence="18" type="primary">prkC</name>
    <name evidence="18" type="ORF">BRLA_c034130</name>
</gene>
<evidence type="ECO:0000256" key="9">
    <source>
        <dbReference type="ARBA" id="ARBA00047899"/>
    </source>
</evidence>
<dbReference type="PROSITE" id="PS00107">
    <property type="entry name" value="PROTEIN_KINASE_ATP"/>
    <property type="match status" value="1"/>
</dbReference>
<evidence type="ECO:0000256" key="3">
    <source>
        <dbReference type="ARBA" id="ARBA00022544"/>
    </source>
</evidence>
<dbReference type="RefSeq" id="WP_003336783.1">
    <property type="nucleotide sequence ID" value="NZ_CP007806.1"/>
</dbReference>
<dbReference type="Gene3D" id="3.30.200.20">
    <property type="entry name" value="Phosphorylase Kinase, domain 1"/>
    <property type="match status" value="1"/>
</dbReference>
<accession>A0A075RED6</accession>
<keyword evidence="4 18" id="KW-0808">Transferase</keyword>
<keyword evidence="7 13" id="KW-0067">ATP-binding</keyword>
<dbReference type="STRING" id="1042163.BRLA_c034130"/>
<dbReference type="FunFam" id="1.10.510.10:FF:000021">
    <property type="entry name" value="Serine/threonine protein kinase"/>
    <property type="match status" value="1"/>
</dbReference>
<dbReference type="PROSITE" id="PS50011">
    <property type="entry name" value="PROTEIN_KINASE_DOM"/>
    <property type="match status" value="1"/>
</dbReference>
<keyword evidence="15" id="KW-1133">Transmembrane helix</keyword>
<evidence type="ECO:0000256" key="13">
    <source>
        <dbReference type="PROSITE-ProRule" id="PRU10141"/>
    </source>
</evidence>
<evidence type="ECO:0000256" key="1">
    <source>
        <dbReference type="ARBA" id="ARBA00012513"/>
    </source>
</evidence>
<protein>
    <recommendedName>
        <fullName evidence="12">Serine/threonine-protein kinase PrkC</fullName>
        <ecNumber evidence="1">2.7.11.1</ecNumber>
    </recommendedName>
</protein>
<dbReference type="GO" id="GO:0106310">
    <property type="term" value="F:protein serine kinase activity"/>
    <property type="evidence" value="ECO:0007669"/>
    <property type="project" value="RHEA"/>
</dbReference>
<dbReference type="GO" id="GO:0071224">
    <property type="term" value="P:cellular response to peptidoglycan"/>
    <property type="evidence" value="ECO:0007669"/>
    <property type="project" value="UniProtKB-ARBA"/>
</dbReference>
<feature type="domain" description="PASTA" evidence="17">
    <location>
        <begin position="379"/>
        <end position="444"/>
    </location>
</feature>
<evidence type="ECO:0000259" key="16">
    <source>
        <dbReference type="PROSITE" id="PS50011"/>
    </source>
</evidence>
<dbReference type="Gene3D" id="3.30.10.20">
    <property type="match status" value="3"/>
</dbReference>
<evidence type="ECO:0000256" key="8">
    <source>
        <dbReference type="ARBA" id="ARBA00022968"/>
    </source>
</evidence>
<keyword evidence="15" id="KW-0472">Membrane</keyword>
<comment type="catalytic activity">
    <reaction evidence="9">
        <text>L-threonyl-[protein] + ATP = O-phospho-L-threonyl-[protein] + ADP + H(+)</text>
        <dbReference type="Rhea" id="RHEA:46608"/>
        <dbReference type="Rhea" id="RHEA-COMP:11060"/>
        <dbReference type="Rhea" id="RHEA-COMP:11605"/>
        <dbReference type="ChEBI" id="CHEBI:15378"/>
        <dbReference type="ChEBI" id="CHEBI:30013"/>
        <dbReference type="ChEBI" id="CHEBI:30616"/>
        <dbReference type="ChEBI" id="CHEBI:61977"/>
        <dbReference type="ChEBI" id="CHEBI:456216"/>
        <dbReference type="EC" id="2.7.11.1"/>
    </reaction>
</comment>
<organism evidence="18 19">
    <name type="scientific">Brevibacillus laterosporus LMG 15441</name>
    <dbReference type="NCBI Taxonomy" id="1042163"/>
    <lineage>
        <taxon>Bacteria</taxon>
        <taxon>Bacillati</taxon>
        <taxon>Bacillota</taxon>
        <taxon>Bacilli</taxon>
        <taxon>Bacillales</taxon>
        <taxon>Paenibacillaceae</taxon>
        <taxon>Brevibacillus</taxon>
    </lineage>
</organism>
<evidence type="ECO:0000256" key="10">
    <source>
        <dbReference type="ARBA" id="ARBA00048679"/>
    </source>
</evidence>
<evidence type="ECO:0000256" key="2">
    <source>
        <dbReference type="ARBA" id="ARBA00022527"/>
    </source>
</evidence>
<reference evidence="18 19" key="1">
    <citation type="journal article" date="2011" name="J. Bacteriol.">
        <title>Genome sequence of Brevibacillus laterosporus LMG 15441, a pathogen of invertebrates.</title>
        <authorList>
            <person name="Djukic M."/>
            <person name="Poehlein A."/>
            <person name="Thurmer A."/>
            <person name="Daniel R."/>
        </authorList>
    </citation>
    <scope>NUCLEOTIDE SEQUENCE [LARGE SCALE GENOMIC DNA]</scope>
    <source>
        <strain evidence="18 19">LMG 15441</strain>
    </source>
</reference>
<evidence type="ECO:0000256" key="15">
    <source>
        <dbReference type="SAM" id="Phobius"/>
    </source>
</evidence>
<dbReference type="KEGG" id="blr:BRLA_c034130"/>
<feature type="transmembrane region" description="Helical" evidence="15">
    <location>
        <begin position="354"/>
        <end position="375"/>
    </location>
</feature>
<dbReference type="Gene3D" id="1.10.510.10">
    <property type="entry name" value="Transferase(Phosphotransferase) domain 1"/>
    <property type="match status" value="1"/>
</dbReference>
<dbReference type="FunFam" id="3.30.200.20:FF:000035">
    <property type="entry name" value="Serine/threonine protein kinase Stk1"/>
    <property type="match status" value="1"/>
</dbReference>
<name>A0A075RED6_BRELA</name>
<dbReference type="EC" id="2.7.11.1" evidence="1"/>
<evidence type="ECO:0000256" key="14">
    <source>
        <dbReference type="SAM" id="MobiDB-lite"/>
    </source>
</evidence>
<dbReference type="eggNOG" id="COG0515">
    <property type="taxonomic scope" value="Bacteria"/>
</dbReference>
<evidence type="ECO:0000313" key="18">
    <source>
        <dbReference type="EMBL" id="AIG27725.1"/>
    </source>
</evidence>
<evidence type="ECO:0000256" key="11">
    <source>
        <dbReference type="ARBA" id="ARBA00060432"/>
    </source>
</evidence>
<sequence length="670" mass="74660">MQGQRLGGRYQLEEVIGGGGMAIVYKARDLVLNRIVAVKLLRPQFGTDEDFVERFRREAQAVASLSHHNIVNVYDVGQDDDIHYMVMEYIEGSTLKEIITAQGGMMMSEAVRIAMQVCDALDHAHQNQIIHRDIKPHNIMIGTNGRVKVTDFGIARAVTSQTITQTGSVLGSVHYFSPEQARGGITAEKSDIYSLGIVLYEMVTGTLPFSGDSPITVALKHLQDPLPEPRKLNPAIPQSLENVIIRALAKDPFQRYKSAREMYEDLETCLSTERRHESKLTFASDIDDEETRVISAITPDMLEKNKQDSYQPRTYPTRTPQKVASTEEQYRDEEEEEEENLANKKKGIWWKRSLLWSGIAVLFVVLAIFGFNLAMKILTVPETDVPNVIGMTREQADTALKNAGLSATFEEAFNAEDKGKVFEQDPAATRRVKENSAVIVMISKGKQLLPTPDYVGMSQQEAEQKARLANFKEVKIVMKESNDVPAGQVMTQDPMPNVNLAFVDTVMTLTVSEGKKRTKVPNDLVGKHWEMAKASLNNVNLKEGELSEQGSYEHRERGIVLSTNPPANTVVEEGTKVNMVISNGQWPSDAKIVSVPVHVEHDPVEVPSATIEIVVNDARKTELKPIHQSISESADFSVEVILSPETNGKIEVRKNGETINTIDVDYQSYP</sequence>
<evidence type="ECO:0000259" key="17">
    <source>
        <dbReference type="PROSITE" id="PS51178"/>
    </source>
</evidence>
<feature type="compositionally biased region" description="Polar residues" evidence="14">
    <location>
        <begin position="308"/>
        <end position="327"/>
    </location>
</feature>
<dbReference type="PROSITE" id="PS00108">
    <property type="entry name" value="PROTEIN_KINASE_ST"/>
    <property type="match status" value="1"/>
</dbReference>
<keyword evidence="6 18" id="KW-0418">Kinase</keyword>
<dbReference type="PROSITE" id="PS51178">
    <property type="entry name" value="PASTA"/>
    <property type="match status" value="3"/>
</dbReference>
<evidence type="ECO:0000256" key="12">
    <source>
        <dbReference type="ARBA" id="ARBA00070041"/>
    </source>
</evidence>
<dbReference type="InterPro" id="IPR000719">
    <property type="entry name" value="Prot_kinase_dom"/>
</dbReference>
<keyword evidence="15" id="KW-0812">Transmembrane</keyword>
<dbReference type="GO" id="GO:0005524">
    <property type="term" value="F:ATP binding"/>
    <property type="evidence" value="ECO:0007669"/>
    <property type="project" value="UniProtKB-UniRule"/>
</dbReference>
<dbReference type="Pfam" id="PF00069">
    <property type="entry name" value="Pkinase"/>
    <property type="match status" value="1"/>
</dbReference>
<dbReference type="InterPro" id="IPR008271">
    <property type="entry name" value="Ser/Thr_kinase_AS"/>
</dbReference>
<dbReference type="SMART" id="SM00740">
    <property type="entry name" value="PASTA"/>
    <property type="match status" value="3"/>
</dbReference>
<keyword evidence="5 13" id="KW-0547">Nucleotide-binding</keyword>
<dbReference type="GO" id="GO:0004674">
    <property type="term" value="F:protein serine/threonine kinase activity"/>
    <property type="evidence" value="ECO:0007669"/>
    <property type="project" value="UniProtKB-KW"/>
</dbReference>